<dbReference type="CDD" id="cd00635">
    <property type="entry name" value="PLPDE_III_YBL036c_like"/>
    <property type="match status" value="1"/>
</dbReference>
<dbReference type="PANTHER" id="PTHR10146:SF14">
    <property type="entry name" value="PYRIDOXAL PHOSPHATE HOMEOSTASIS PROTEIN"/>
    <property type="match status" value="1"/>
</dbReference>
<comment type="function">
    <text evidence="2">Pyridoxal 5'-phosphate (PLP)-binding protein, which is involved in PLP homeostasis.</text>
</comment>
<dbReference type="NCBIfam" id="TIGR00044">
    <property type="entry name" value="YggS family pyridoxal phosphate-dependent enzyme"/>
    <property type="match status" value="1"/>
</dbReference>
<dbReference type="GO" id="GO:0030170">
    <property type="term" value="F:pyridoxal phosphate binding"/>
    <property type="evidence" value="ECO:0007669"/>
    <property type="project" value="UniProtKB-UniRule"/>
</dbReference>
<name>A0A2R5HG34_9LACT</name>
<evidence type="ECO:0000313" key="6">
    <source>
        <dbReference type="EMBL" id="GBG97019.1"/>
    </source>
</evidence>
<dbReference type="HAMAP" id="MF_02087">
    <property type="entry name" value="PLP_homeostasis"/>
    <property type="match status" value="1"/>
</dbReference>
<protein>
    <recommendedName>
        <fullName evidence="2">Pyridoxal phosphate homeostasis protein</fullName>
        <shortName evidence="2">PLP homeostasis protein</shortName>
    </recommendedName>
</protein>
<dbReference type="PANTHER" id="PTHR10146">
    <property type="entry name" value="PROLINE SYNTHETASE CO-TRANSCRIBED BACTERIAL HOMOLOG PROTEIN"/>
    <property type="match status" value="1"/>
</dbReference>
<dbReference type="InterPro" id="IPR029066">
    <property type="entry name" value="PLP-binding_barrel"/>
</dbReference>
<keyword evidence="1 2" id="KW-0663">Pyridoxal phosphate</keyword>
<sequence>MTTWTHQHFSVKNKMQIKENVKSIRERVDKAVASSPFPLSEPHVIGVTKYVDAETARQLVEAGIHDIAENRTELFLEKQEALSDLDGISWHLIGSLQRRKVKEVINKVDYFHALDSLKLAQEIEKRAEHEINCFVQVNVSGEASKHGFSPEELEEALTSINALSRVKVVGLMTMAPIDATESELADIFGKTYQLKEKMRALKLPNIPCTELSMGMSRDFETAISNGASFVRIGTEFFK</sequence>
<feature type="modified residue" description="N6-(pyridoxal phosphate)lysine" evidence="2 3">
    <location>
        <position position="49"/>
    </location>
</feature>
<proteinExistence type="inferred from homology"/>
<reference evidence="6 7" key="1">
    <citation type="journal article" date="2018" name="Genome Announc.">
        <title>Draft Genome Sequence of Lactococcus sp. Strain NtB2 (JCM 32569), Isolated from the Gut of the Higher Termite Nasutitermes takasagoensis.</title>
        <authorList>
            <person name="Noda S."/>
            <person name="Aihara C."/>
            <person name="Yuki M."/>
            <person name="Ohkuma M."/>
        </authorList>
    </citation>
    <scope>NUCLEOTIDE SEQUENCE [LARGE SCALE GENOMIC DNA]</scope>
    <source>
        <strain evidence="6 7">NtB2</strain>
    </source>
</reference>
<comment type="cofactor">
    <cofactor evidence="3">
        <name>pyridoxal 5'-phosphate</name>
        <dbReference type="ChEBI" id="CHEBI:597326"/>
    </cofactor>
</comment>
<evidence type="ECO:0000313" key="7">
    <source>
        <dbReference type="Proteomes" id="UP000245021"/>
    </source>
</evidence>
<dbReference type="Proteomes" id="UP000245021">
    <property type="component" value="Unassembled WGS sequence"/>
</dbReference>
<dbReference type="EMBL" id="BFFO01000006">
    <property type="protein sequence ID" value="GBG97019.1"/>
    <property type="molecule type" value="Genomic_DNA"/>
</dbReference>
<dbReference type="PIRSF" id="PIRSF004848">
    <property type="entry name" value="YBL036c_PLPDEIII"/>
    <property type="match status" value="1"/>
</dbReference>
<accession>A0A2R5HG34</accession>
<dbReference type="Gene3D" id="3.20.20.10">
    <property type="entry name" value="Alanine racemase"/>
    <property type="match status" value="1"/>
</dbReference>
<dbReference type="AlphaFoldDB" id="A0A2R5HG34"/>
<dbReference type="SUPFAM" id="SSF51419">
    <property type="entry name" value="PLP-binding barrel"/>
    <property type="match status" value="1"/>
</dbReference>
<evidence type="ECO:0000256" key="1">
    <source>
        <dbReference type="ARBA" id="ARBA00022898"/>
    </source>
</evidence>
<evidence type="ECO:0000256" key="4">
    <source>
        <dbReference type="RuleBase" id="RU004514"/>
    </source>
</evidence>
<dbReference type="InterPro" id="IPR011078">
    <property type="entry name" value="PyrdxlP_homeostasis"/>
</dbReference>
<feature type="domain" description="Alanine racemase N-terminal" evidence="5">
    <location>
        <begin position="44"/>
        <end position="234"/>
    </location>
</feature>
<comment type="caution">
    <text evidence="6">The sequence shown here is derived from an EMBL/GenBank/DDBJ whole genome shotgun (WGS) entry which is preliminary data.</text>
</comment>
<dbReference type="Pfam" id="PF01168">
    <property type="entry name" value="Ala_racemase_N"/>
    <property type="match status" value="1"/>
</dbReference>
<evidence type="ECO:0000256" key="3">
    <source>
        <dbReference type="PIRSR" id="PIRSR004848-1"/>
    </source>
</evidence>
<organism evidence="6 7">
    <name type="scientific">Lactococcus termiticola</name>
    <dbReference type="NCBI Taxonomy" id="2169526"/>
    <lineage>
        <taxon>Bacteria</taxon>
        <taxon>Bacillati</taxon>
        <taxon>Bacillota</taxon>
        <taxon>Bacilli</taxon>
        <taxon>Lactobacillales</taxon>
        <taxon>Streptococcaceae</taxon>
        <taxon>Lactococcus</taxon>
    </lineage>
</organism>
<gene>
    <name evidence="6" type="ORF">NtB2_01156</name>
</gene>
<dbReference type="InterPro" id="IPR001608">
    <property type="entry name" value="Ala_racemase_N"/>
</dbReference>
<evidence type="ECO:0000256" key="2">
    <source>
        <dbReference type="HAMAP-Rule" id="MF_02087"/>
    </source>
</evidence>
<keyword evidence="7" id="KW-1185">Reference proteome</keyword>
<comment type="similarity">
    <text evidence="2 4">Belongs to the pyridoxal phosphate-binding protein YggS/PROSC family.</text>
</comment>
<evidence type="ECO:0000259" key="5">
    <source>
        <dbReference type="Pfam" id="PF01168"/>
    </source>
</evidence>